<evidence type="ECO:0000256" key="3">
    <source>
        <dbReference type="ARBA" id="ARBA00022729"/>
    </source>
</evidence>
<dbReference type="SUPFAM" id="SSF48726">
    <property type="entry name" value="Immunoglobulin"/>
    <property type="match status" value="3"/>
</dbReference>
<name>A0AAV2H7U7_LYMST</name>
<feature type="compositionally biased region" description="Polar residues" evidence="9">
    <location>
        <begin position="337"/>
        <end position="346"/>
    </location>
</feature>
<evidence type="ECO:0000256" key="8">
    <source>
        <dbReference type="ARBA" id="ARBA00023319"/>
    </source>
</evidence>
<dbReference type="InterPro" id="IPR036179">
    <property type="entry name" value="Ig-like_dom_sf"/>
</dbReference>
<dbReference type="InterPro" id="IPR013098">
    <property type="entry name" value="Ig_I-set"/>
</dbReference>
<dbReference type="EMBL" id="CAXITT010000053">
    <property type="protein sequence ID" value="CAL1529683.1"/>
    <property type="molecule type" value="Genomic_DNA"/>
</dbReference>
<dbReference type="FunFam" id="2.60.40.10:FF:000328">
    <property type="entry name" value="CLUMA_CG000981, isoform A"/>
    <property type="match status" value="1"/>
</dbReference>
<keyword evidence="3" id="KW-0732">Signal</keyword>
<dbReference type="AlphaFoldDB" id="A0AAV2H7U7"/>
<feature type="domain" description="Ig-like" evidence="10">
    <location>
        <begin position="109"/>
        <end position="193"/>
    </location>
</feature>
<keyword evidence="4" id="KW-0677">Repeat</keyword>
<keyword evidence="12" id="KW-1185">Reference proteome</keyword>
<comment type="caution">
    <text evidence="11">The sequence shown here is derived from an EMBL/GenBank/DDBJ whole genome shotgun (WGS) entry which is preliminary data.</text>
</comment>
<evidence type="ECO:0000256" key="2">
    <source>
        <dbReference type="ARBA" id="ARBA00022475"/>
    </source>
</evidence>
<evidence type="ECO:0000256" key="1">
    <source>
        <dbReference type="ARBA" id="ARBA00004236"/>
    </source>
</evidence>
<dbReference type="Proteomes" id="UP001497497">
    <property type="component" value="Unassembled WGS sequence"/>
</dbReference>
<keyword evidence="8" id="KW-0393">Immunoglobulin domain</keyword>
<dbReference type="Pfam" id="PF13927">
    <property type="entry name" value="Ig_3"/>
    <property type="match status" value="1"/>
</dbReference>
<evidence type="ECO:0000313" key="11">
    <source>
        <dbReference type="EMBL" id="CAL1529683.1"/>
    </source>
</evidence>
<evidence type="ECO:0000259" key="10">
    <source>
        <dbReference type="PROSITE" id="PS50835"/>
    </source>
</evidence>
<dbReference type="InterPro" id="IPR007110">
    <property type="entry name" value="Ig-like_dom"/>
</dbReference>
<gene>
    <name evidence="11" type="ORF">GSLYS_00003838001</name>
</gene>
<dbReference type="GO" id="GO:0043005">
    <property type="term" value="C:neuron projection"/>
    <property type="evidence" value="ECO:0007669"/>
    <property type="project" value="TreeGrafter"/>
</dbReference>
<dbReference type="InterPro" id="IPR003599">
    <property type="entry name" value="Ig_sub"/>
</dbReference>
<feature type="domain" description="Ig-like" evidence="10">
    <location>
        <begin position="8"/>
        <end position="102"/>
    </location>
</feature>
<evidence type="ECO:0000256" key="6">
    <source>
        <dbReference type="ARBA" id="ARBA00023157"/>
    </source>
</evidence>
<feature type="domain" description="Ig-like" evidence="10">
    <location>
        <begin position="204"/>
        <end position="303"/>
    </location>
</feature>
<dbReference type="Gene3D" id="2.60.40.10">
    <property type="entry name" value="Immunoglobulins"/>
    <property type="match status" value="3"/>
</dbReference>
<sequence>MAESNTVMKFNTTTEHVTVVEGGRVILPCSVDTTAEMSVIWVNPKKIVMSVGDRRLIDDHRISVERPYIKIWNLLIRNVRYNDSGIFECRINTNPVQTKKVHLDVKVPPAILSQLSSDKVTLEEGQTATLVCNVTGIPQPNVTWYKRNYKELTGGVKEKIGLEGEVLIIHNVSRSCDDIYECYVDNGVPPAVSKAIRVVVDYAPEVIIPNPRRMGQYLGKETILECNIFAHPQALTSWTKGGKVLNKSDKYDIEVYKNEMENSVTLALKIRDLTESDFGRYECTGSNFLGEDKEDMILYELVTTTVATTKSTPASNQLPLNSHSGNHFNTIPEPDPFSQQSGNGDNYNIGYPHHNNDHDDDSHSRPGPKDPARSSLKDKLNTRTGTSIDADNSHSDALSLVISPAKVMLYLSYLTLNRLLDLSFH</sequence>
<keyword evidence="6" id="KW-1015">Disulfide bond</keyword>
<dbReference type="Pfam" id="PF07679">
    <property type="entry name" value="I-set"/>
    <property type="match status" value="2"/>
</dbReference>
<dbReference type="PANTHER" id="PTHR12231">
    <property type="entry name" value="CTX-RELATED TYPE I TRANSMEMBRANE PROTEIN"/>
    <property type="match status" value="1"/>
</dbReference>
<dbReference type="PANTHER" id="PTHR12231:SF253">
    <property type="entry name" value="DPR-INTERACTING PROTEIN ETA, ISOFORM B-RELATED"/>
    <property type="match status" value="1"/>
</dbReference>
<keyword evidence="7" id="KW-0325">Glycoprotein</keyword>
<dbReference type="SMART" id="SM00409">
    <property type="entry name" value="IG"/>
    <property type="match status" value="3"/>
</dbReference>
<dbReference type="GO" id="GO:0005886">
    <property type="term" value="C:plasma membrane"/>
    <property type="evidence" value="ECO:0007669"/>
    <property type="project" value="UniProtKB-SubCell"/>
</dbReference>
<evidence type="ECO:0000256" key="5">
    <source>
        <dbReference type="ARBA" id="ARBA00023136"/>
    </source>
</evidence>
<evidence type="ECO:0000256" key="7">
    <source>
        <dbReference type="ARBA" id="ARBA00023180"/>
    </source>
</evidence>
<comment type="subcellular location">
    <subcellularLocation>
        <location evidence="1">Cell membrane</location>
    </subcellularLocation>
</comment>
<feature type="compositionally biased region" description="Polar residues" evidence="9">
    <location>
        <begin position="316"/>
        <end position="329"/>
    </location>
</feature>
<evidence type="ECO:0000313" key="12">
    <source>
        <dbReference type="Proteomes" id="UP001497497"/>
    </source>
</evidence>
<dbReference type="PROSITE" id="PS50835">
    <property type="entry name" value="IG_LIKE"/>
    <property type="match status" value="3"/>
</dbReference>
<dbReference type="InterPro" id="IPR013783">
    <property type="entry name" value="Ig-like_fold"/>
</dbReference>
<organism evidence="11 12">
    <name type="scientific">Lymnaea stagnalis</name>
    <name type="common">Great pond snail</name>
    <name type="synonym">Helix stagnalis</name>
    <dbReference type="NCBI Taxonomy" id="6523"/>
    <lineage>
        <taxon>Eukaryota</taxon>
        <taxon>Metazoa</taxon>
        <taxon>Spiralia</taxon>
        <taxon>Lophotrochozoa</taxon>
        <taxon>Mollusca</taxon>
        <taxon>Gastropoda</taxon>
        <taxon>Heterobranchia</taxon>
        <taxon>Euthyneura</taxon>
        <taxon>Panpulmonata</taxon>
        <taxon>Hygrophila</taxon>
        <taxon>Lymnaeoidea</taxon>
        <taxon>Lymnaeidae</taxon>
        <taxon>Lymnaea</taxon>
    </lineage>
</organism>
<keyword evidence="5" id="KW-0472">Membrane</keyword>
<proteinExistence type="predicted"/>
<protein>
    <recommendedName>
        <fullName evidence="10">Ig-like domain-containing protein</fullName>
    </recommendedName>
</protein>
<feature type="compositionally biased region" description="Basic and acidic residues" evidence="9">
    <location>
        <begin position="354"/>
        <end position="381"/>
    </location>
</feature>
<reference evidence="11 12" key="1">
    <citation type="submission" date="2024-04" db="EMBL/GenBank/DDBJ databases">
        <authorList>
            <consortium name="Genoscope - CEA"/>
            <person name="William W."/>
        </authorList>
    </citation>
    <scope>NUCLEOTIDE SEQUENCE [LARGE SCALE GENOMIC DNA]</scope>
</reference>
<dbReference type="InterPro" id="IPR051170">
    <property type="entry name" value="Neural/epithelial_adhesion"/>
</dbReference>
<keyword evidence="2" id="KW-1003">Cell membrane</keyword>
<accession>A0AAV2H7U7</accession>
<evidence type="ECO:0000256" key="9">
    <source>
        <dbReference type="SAM" id="MobiDB-lite"/>
    </source>
</evidence>
<dbReference type="SMART" id="SM00408">
    <property type="entry name" value="IGc2"/>
    <property type="match status" value="3"/>
</dbReference>
<dbReference type="InterPro" id="IPR003598">
    <property type="entry name" value="Ig_sub2"/>
</dbReference>
<evidence type="ECO:0000256" key="4">
    <source>
        <dbReference type="ARBA" id="ARBA00022737"/>
    </source>
</evidence>
<feature type="region of interest" description="Disordered" evidence="9">
    <location>
        <begin position="310"/>
        <end position="392"/>
    </location>
</feature>